<proteinExistence type="predicted"/>
<feature type="compositionally biased region" description="Basic residues" evidence="1">
    <location>
        <begin position="1"/>
        <end position="17"/>
    </location>
</feature>
<sequence>MANRRERRAAQKRRRQGKDKAQFQEEKRSAGVLDEQNLNTRSVHLQERAQGEWKPSSSVQRSDNGSDVPSANPAVEPVASTKSGRNKQKKKDKAAKQQARLEAARREEMRRRRSASRNAHPIHWWFTLLNWVLLVATAIAFVVMIWVPTTTTVIVIVTILFCLGVLNIFFLARPMRDNPNVDENGTAI</sequence>
<feature type="transmembrane region" description="Helical" evidence="2">
    <location>
        <begin position="153"/>
        <end position="172"/>
    </location>
</feature>
<dbReference type="eggNOG" id="ENOG5032C84">
    <property type="taxonomic scope" value="Bacteria"/>
</dbReference>
<keyword evidence="2" id="KW-0812">Transmembrane</keyword>
<accession>W5IJN6</accession>
<feature type="compositionally biased region" description="Polar residues" evidence="1">
    <location>
        <begin position="55"/>
        <end position="69"/>
    </location>
</feature>
<dbReference type="Proteomes" id="UP000005777">
    <property type="component" value="Unassembled WGS sequence"/>
</dbReference>
<feature type="region of interest" description="Disordered" evidence="1">
    <location>
        <begin position="1"/>
        <end position="114"/>
    </location>
</feature>
<reference evidence="3 4" key="1">
    <citation type="submission" date="2012-01" db="EMBL/GenBank/DDBJ databases">
        <title>The Genome Sequence of Scardovia inopinata F0304.</title>
        <authorList>
            <consortium name="The Broad Institute Genome Sequencing Platform"/>
            <person name="Earl A."/>
            <person name="Ward D."/>
            <person name="Feldgarden M."/>
            <person name="Gevers D."/>
            <person name="Izard J."/>
            <person name="Baranova O.V."/>
            <person name="Blanton J.M."/>
            <person name="Tanner A.C."/>
            <person name="Dewhirst F.E."/>
            <person name="Young S.K."/>
            <person name="Zeng Q."/>
            <person name="Gargeya S."/>
            <person name="Fitzgerald M."/>
            <person name="Haas B."/>
            <person name="Abouelleil A."/>
            <person name="Alvarado L."/>
            <person name="Arachchi H.M."/>
            <person name="Berlin A."/>
            <person name="Chapman S.B."/>
            <person name="Gearin G."/>
            <person name="Goldberg J."/>
            <person name="Griggs A."/>
            <person name="Gujja S."/>
            <person name="Hansen M."/>
            <person name="Heiman D."/>
            <person name="Howarth C."/>
            <person name="Larimer J."/>
            <person name="Lui A."/>
            <person name="MacDonald P.J."/>
            <person name="McCowen C."/>
            <person name="Montmayeur A."/>
            <person name="Murphy C."/>
            <person name="Neiman D."/>
            <person name="Pearson M."/>
            <person name="Priest M."/>
            <person name="Roberts A."/>
            <person name="Saif S."/>
            <person name="Shea T."/>
            <person name="Sisk P."/>
            <person name="Stolte C."/>
            <person name="Sykes S."/>
            <person name="Wortman J."/>
            <person name="Nusbaum C."/>
            <person name="Birren B."/>
        </authorList>
    </citation>
    <scope>NUCLEOTIDE SEQUENCE [LARGE SCALE GENOMIC DNA]</scope>
    <source>
        <strain evidence="3 4">F0304</strain>
    </source>
</reference>
<feature type="transmembrane region" description="Helical" evidence="2">
    <location>
        <begin position="122"/>
        <end position="147"/>
    </location>
</feature>
<dbReference type="EMBL" id="ADCX01000004">
    <property type="protein sequence ID" value="EFG27093.1"/>
    <property type="molecule type" value="Genomic_DNA"/>
</dbReference>
<keyword evidence="2" id="KW-1133">Transmembrane helix</keyword>
<protein>
    <submittedName>
        <fullName evidence="3">Uncharacterized protein</fullName>
    </submittedName>
</protein>
<comment type="caution">
    <text evidence="3">The sequence shown here is derived from an EMBL/GenBank/DDBJ whole genome shotgun (WGS) entry which is preliminary data.</text>
</comment>
<keyword evidence="2" id="KW-0472">Membrane</keyword>
<gene>
    <name evidence="3" type="ORF">HMPREF9020_00728</name>
</gene>
<dbReference type="AlphaFoldDB" id="W5IJN6"/>
<evidence type="ECO:0000256" key="1">
    <source>
        <dbReference type="SAM" id="MobiDB-lite"/>
    </source>
</evidence>
<keyword evidence="4" id="KW-1185">Reference proteome</keyword>
<feature type="compositionally biased region" description="Basic residues" evidence="1">
    <location>
        <begin position="84"/>
        <end position="93"/>
    </location>
</feature>
<dbReference type="RefSeq" id="WP_006293092.1">
    <property type="nucleotide sequence ID" value="NZ_GG770225.1"/>
</dbReference>
<name>W5IJN6_SCAIO</name>
<dbReference type="HOGENOM" id="CLU_120940_0_0_11"/>
<evidence type="ECO:0000256" key="2">
    <source>
        <dbReference type="SAM" id="Phobius"/>
    </source>
</evidence>
<evidence type="ECO:0000313" key="3">
    <source>
        <dbReference type="EMBL" id="EFG27093.1"/>
    </source>
</evidence>
<evidence type="ECO:0000313" key="4">
    <source>
        <dbReference type="Proteomes" id="UP000005777"/>
    </source>
</evidence>
<feature type="compositionally biased region" description="Basic and acidic residues" evidence="1">
    <location>
        <begin position="18"/>
        <end position="29"/>
    </location>
</feature>
<organism evidence="3 4">
    <name type="scientific">Scardovia inopinata F0304</name>
    <dbReference type="NCBI Taxonomy" id="641146"/>
    <lineage>
        <taxon>Bacteria</taxon>
        <taxon>Bacillati</taxon>
        <taxon>Actinomycetota</taxon>
        <taxon>Actinomycetes</taxon>
        <taxon>Bifidobacteriales</taxon>
        <taxon>Bifidobacteriaceae</taxon>
        <taxon>Scardovia</taxon>
    </lineage>
</organism>